<keyword evidence="1" id="KW-0472">Membrane</keyword>
<dbReference type="EMBL" id="AAXG02000028">
    <property type="protein sequence ID" value="EDM99231.1"/>
    <property type="molecule type" value="Genomic_DNA"/>
</dbReference>
<reference evidence="3 4" key="1">
    <citation type="submission" date="2007-04" db="EMBL/GenBank/DDBJ databases">
        <authorList>
            <person name="Fulton L."/>
            <person name="Clifton S."/>
            <person name="Fulton B."/>
            <person name="Xu J."/>
            <person name="Minx P."/>
            <person name="Pepin K.H."/>
            <person name="Johnson M."/>
            <person name="Thiruvilangam P."/>
            <person name="Bhonagiri V."/>
            <person name="Nash W.E."/>
            <person name="Mardis E.R."/>
            <person name="Wilson R.K."/>
        </authorList>
    </citation>
    <scope>NUCLEOTIDE SEQUENCE [LARGE SCALE GENOMIC DNA]</scope>
    <source>
        <strain evidence="3 4">ATCC 29799</strain>
    </source>
</reference>
<dbReference type="InterPro" id="IPR025377">
    <property type="entry name" value="DUF4367"/>
</dbReference>
<dbReference type="STRING" id="411467.BACCAP_03160"/>
<sequence length="235" mass="26767">MVSSMQVTDELLYRYAPMAENLWISQLPSDEQIPVHNFSKRFEKRMRKLIKDQRRSPSMRHFILMTKRVAAIALVISVLSFSCLMTVEAYRVKFIEIVTEVFNNTINFIITPKDSSGTGHVEDVIFGYLPEDLVEIDRLEMSYDQGLTVTYADPDGKLLDIYVEVISGQSVTDISINVEGAVVSNIMINGNEATAYTGADYAYLMWEDKDCLILITSELPYEETIKVAQNIQLIR</sequence>
<evidence type="ECO:0000313" key="4">
    <source>
        <dbReference type="Proteomes" id="UP000003639"/>
    </source>
</evidence>
<name>A6NY61_9FIRM</name>
<organism evidence="3 4">
    <name type="scientific">Pseudoflavonifractor capillosus ATCC 29799</name>
    <dbReference type="NCBI Taxonomy" id="411467"/>
    <lineage>
        <taxon>Bacteria</taxon>
        <taxon>Bacillati</taxon>
        <taxon>Bacillota</taxon>
        <taxon>Clostridia</taxon>
        <taxon>Eubacteriales</taxon>
        <taxon>Oscillospiraceae</taxon>
        <taxon>Pseudoflavonifractor</taxon>
    </lineage>
</organism>
<comment type="caution">
    <text evidence="3">The sequence shown here is derived from an EMBL/GenBank/DDBJ whole genome shotgun (WGS) entry which is preliminary data.</text>
</comment>
<dbReference type="eggNOG" id="COG2834">
    <property type="taxonomic scope" value="Bacteria"/>
</dbReference>
<keyword evidence="1" id="KW-0812">Transmembrane</keyword>
<dbReference type="Pfam" id="PF14285">
    <property type="entry name" value="DUF4367"/>
    <property type="match status" value="1"/>
</dbReference>
<evidence type="ECO:0000256" key="1">
    <source>
        <dbReference type="SAM" id="Phobius"/>
    </source>
</evidence>
<accession>A6NY61</accession>
<proteinExistence type="predicted"/>
<protein>
    <recommendedName>
        <fullName evidence="2">DUF4367 domain-containing protein</fullName>
    </recommendedName>
</protein>
<keyword evidence="1" id="KW-1133">Transmembrane helix</keyword>
<reference evidence="3 4" key="2">
    <citation type="submission" date="2007-06" db="EMBL/GenBank/DDBJ databases">
        <title>Draft genome sequence of Pseudoflavonifractor capillosus ATCC 29799.</title>
        <authorList>
            <person name="Sudarsanam P."/>
            <person name="Ley R."/>
            <person name="Guruge J."/>
            <person name="Turnbaugh P.J."/>
            <person name="Mahowald M."/>
            <person name="Liep D."/>
            <person name="Gordon J."/>
        </authorList>
    </citation>
    <scope>NUCLEOTIDE SEQUENCE [LARGE SCALE GENOMIC DNA]</scope>
    <source>
        <strain evidence="3 4">ATCC 29799</strain>
    </source>
</reference>
<evidence type="ECO:0000259" key="2">
    <source>
        <dbReference type="Pfam" id="PF14285"/>
    </source>
</evidence>
<dbReference type="Proteomes" id="UP000003639">
    <property type="component" value="Unassembled WGS sequence"/>
</dbReference>
<gene>
    <name evidence="3" type="ORF">BACCAP_03160</name>
</gene>
<feature type="transmembrane region" description="Helical" evidence="1">
    <location>
        <begin position="69"/>
        <end position="87"/>
    </location>
</feature>
<dbReference type="AlphaFoldDB" id="A6NY61"/>
<evidence type="ECO:0000313" key="3">
    <source>
        <dbReference type="EMBL" id="EDM99231.1"/>
    </source>
</evidence>
<keyword evidence="4" id="KW-1185">Reference proteome</keyword>
<feature type="domain" description="DUF4367" evidence="2">
    <location>
        <begin position="124"/>
        <end position="231"/>
    </location>
</feature>